<feature type="compositionally biased region" description="Polar residues" evidence="1">
    <location>
        <begin position="60"/>
        <end position="77"/>
    </location>
</feature>
<dbReference type="EMBL" id="JABBWG010000010">
    <property type="protein sequence ID" value="KAG1819112.1"/>
    <property type="molecule type" value="Genomic_DNA"/>
</dbReference>
<evidence type="ECO:0000313" key="3">
    <source>
        <dbReference type="EMBL" id="KAG1819112.1"/>
    </source>
</evidence>
<protein>
    <recommendedName>
        <fullName evidence="2">DUF6532 domain-containing protein</fullName>
    </recommendedName>
</protein>
<dbReference type="GeneID" id="64626710"/>
<name>A0A9P7EEI5_9AGAM</name>
<evidence type="ECO:0000313" key="4">
    <source>
        <dbReference type="Proteomes" id="UP000807769"/>
    </source>
</evidence>
<feature type="region of interest" description="Disordered" evidence="1">
    <location>
        <begin position="1"/>
        <end position="127"/>
    </location>
</feature>
<keyword evidence="4" id="KW-1185">Reference proteome</keyword>
<dbReference type="AlphaFoldDB" id="A0A9P7EEI5"/>
<dbReference type="RefSeq" id="XP_041194789.1">
    <property type="nucleotide sequence ID" value="XM_041332693.1"/>
</dbReference>
<dbReference type="Pfam" id="PF20149">
    <property type="entry name" value="DUF6532"/>
    <property type="match status" value="1"/>
</dbReference>
<dbReference type="OrthoDB" id="2668373at2759"/>
<feature type="domain" description="DUF6532" evidence="2">
    <location>
        <begin position="304"/>
        <end position="427"/>
    </location>
</feature>
<evidence type="ECO:0000259" key="2">
    <source>
        <dbReference type="Pfam" id="PF20149"/>
    </source>
</evidence>
<gene>
    <name evidence="3" type="ORF">BJ212DRAFT_1298377</name>
</gene>
<dbReference type="InterPro" id="IPR045341">
    <property type="entry name" value="DUF6532"/>
</dbReference>
<evidence type="ECO:0000256" key="1">
    <source>
        <dbReference type="SAM" id="MobiDB-lite"/>
    </source>
</evidence>
<sequence length="458" mass="50342">MPPHAIASPKMKKSKHKGSDASGRAGLPKKSHKAAEFTEAPSMPLVSLGLSKAVAEDSAPQHSGRPNTGTRGRNHQMQKIGAVLKSQSQGHPPKGSTSLTSNIPVNPQGPEPAHRGQKGHSKVVPPPYSSLAITNSPALSINNTNPIFSMQPPGRSLEETNNPYVAIGVKVAKKCTAKMASDQTSSNVVPLLHTTFMRQHLDPALFEEDNSVRPQSVLNIEDEEEDDDNSGSLSRLCWKSFLEHTKGECHVEHALEDPFLTSINDLAGSITEVLIATLVAWDREGKQFKAGIWPEQKCSMAQLNCYKLIPAQEHATWIEGATSQLLARSEFLQFGLDALGKTRNFTHIALHDVSTAFFYMGPYQIAQKRPDIFHKQLPISCLALVSTMYNCVLDSLAKNGHGKSYPKFSAKEYSPIYCQMLRMIKKIPQHPYHSPMATSLELNGTEETRHNHLQIVLN</sequence>
<comment type="caution">
    <text evidence="3">The sequence shown here is derived from an EMBL/GenBank/DDBJ whole genome shotgun (WGS) entry which is preliminary data.</text>
</comment>
<organism evidence="3 4">
    <name type="scientific">Suillus subaureus</name>
    <dbReference type="NCBI Taxonomy" id="48587"/>
    <lineage>
        <taxon>Eukaryota</taxon>
        <taxon>Fungi</taxon>
        <taxon>Dikarya</taxon>
        <taxon>Basidiomycota</taxon>
        <taxon>Agaricomycotina</taxon>
        <taxon>Agaricomycetes</taxon>
        <taxon>Agaricomycetidae</taxon>
        <taxon>Boletales</taxon>
        <taxon>Suillineae</taxon>
        <taxon>Suillaceae</taxon>
        <taxon>Suillus</taxon>
    </lineage>
</organism>
<feature type="compositionally biased region" description="Polar residues" evidence="1">
    <location>
        <begin position="85"/>
        <end position="105"/>
    </location>
</feature>
<reference evidence="3" key="1">
    <citation type="journal article" date="2020" name="New Phytol.">
        <title>Comparative genomics reveals dynamic genome evolution in host specialist ectomycorrhizal fungi.</title>
        <authorList>
            <person name="Lofgren L.A."/>
            <person name="Nguyen N.H."/>
            <person name="Vilgalys R."/>
            <person name="Ruytinx J."/>
            <person name="Liao H.L."/>
            <person name="Branco S."/>
            <person name="Kuo A."/>
            <person name="LaButti K."/>
            <person name="Lipzen A."/>
            <person name="Andreopoulos W."/>
            <person name="Pangilinan J."/>
            <person name="Riley R."/>
            <person name="Hundley H."/>
            <person name="Na H."/>
            <person name="Barry K."/>
            <person name="Grigoriev I.V."/>
            <person name="Stajich J.E."/>
            <person name="Kennedy P.G."/>
        </authorList>
    </citation>
    <scope>NUCLEOTIDE SEQUENCE</scope>
    <source>
        <strain evidence="3">MN1</strain>
    </source>
</reference>
<accession>A0A9P7EEI5</accession>
<dbReference type="Proteomes" id="UP000807769">
    <property type="component" value="Unassembled WGS sequence"/>
</dbReference>
<proteinExistence type="predicted"/>